<evidence type="ECO:0000313" key="2">
    <source>
        <dbReference type="Proteomes" id="UP001234178"/>
    </source>
</evidence>
<evidence type="ECO:0000313" key="1">
    <source>
        <dbReference type="EMBL" id="KAK4019543.1"/>
    </source>
</evidence>
<comment type="caution">
    <text evidence="1">The sequence shown here is derived from an EMBL/GenBank/DDBJ whole genome shotgun (WGS) entry which is preliminary data.</text>
</comment>
<organism evidence="1 2">
    <name type="scientific">Daphnia magna</name>
    <dbReference type="NCBI Taxonomy" id="35525"/>
    <lineage>
        <taxon>Eukaryota</taxon>
        <taxon>Metazoa</taxon>
        <taxon>Ecdysozoa</taxon>
        <taxon>Arthropoda</taxon>
        <taxon>Crustacea</taxon>
        <taxon>Branchiopoda</taxon>
        <taxon>Diplostraca</taxon>
        <taxon>Cladocera</taxon>
        <taxon>Anomopoda</taxon>
        <taxon>Daphniidae</taxon>
        <taxon>Daphnia</taxon>
    </lineage>
</organism>
<dbReference type="Proteomes" id="UP001234178">
    <property type="component" value="Unassembled WGS sequence"/>
</dbReference>
<protein>
    <submittedName>
        <fullName evidence="1">Uncharacterized protein</fullName>
    </submittedName>
</protein>
<accession>A0ABR0A320</accession>
<proteinExistence type="predicted"/>
<name>A0ABR0A320_9CRUS</name>
<keyword evidence="2" id="KW-1185">Reference proteome</keyword>
<sequence length="86" mass="9784">MRKYYELYNLYKLTAATTPSRGSWETFTSRPSSRLPLAVDSNGRRPSFLADNGQRSLNEALGAKAASCHYKMRVRNSLFMDDDNSE</sequence>
<dbReference type="EMBL" id="JAOYFB010000036">
    <property type="protein sequence ID" value="KAK4019543.1"/>
    <property type="molecule type" value="Genomic_DNA"/>
</dbReference>
<reference evidence="1 2" key="1">
    <citation type="journal article" date="2023" name="Nucleic Acids Res.">
        <title>The hologenome of Daphnia magna reveals possible DNA methylation and microbiome-mediated evolution of the host genome.</title>
        <authorList>
            <person name="Chaturvedi A."/>
            <person name="Li X."/>
            <person name="Dhandapani V."/>
            <person name="Marshall H."/>
            <person name="Kissane S."/>
            <person name="Cuenca-Cambronero M."/>
            <person name="Asole G."/>
            <person name="Calvet F."/>
            <person name="Ruiz-Romero M."/>
            <person name="Marangio P."/>
            <person name="Guigo R."/>
            <person name="Rago D."/>
            <person name="Mirbahai L."/>
            <person name="Eastwood N."/>
            <person name="Colbourne J.K."/>
            <person name="Zhou J."/>
            <person name="Mallon E."/>
            <person name="Orsini L."/>
        </authorList>
    </citation>
    <scope>NUCLEOTIDE SEQUENCE [LARGE SCALE GENOMIC DNA]</scope>
    <source>
        <strain evidence="1">LRV0_1</strain>
    </source>
</reference>
<gene>
    <name evidence="1" type="ORF">OUZ56_001558</name>
</gene>